<dbReference type="Proteomes" id="UP000054342">
    <property type="component" value="Unassembled WGS sequence"/>
</dbReference>
<name>A0A0D2BXM9_9EURO</name>
<feature type="compositionally biased region" description="Low complexity" evidence="1">
    <location>
        <begin position="74"/>
        <end position="85"/>
    </location>
</feature>
<dbReference type="AlphaFoldDB" id="A0A0D2BXM9"/>
<organism evidence="2 3">
    <name type="scientific">Exophiala xenobiotica</name>
    <dbReference type="NCBI Taxonomy" id="348802"/>
    <lineage>
        <taxon>Eukaryota</taxon>
        <taxon>Fungi</taxon>
        <taxon>Dikarya</taxon>
        <taxon>Ascomycota</taxon>
        <taxon>Pezizomycotina</taxon>
        <taxon>Eurotiomycetes</taxon>
        <taxon>Chaetothyriomycetidae</taxon>
        <taxon>Chaetothyriales</taxon>
        <taxon>Herpotrichiellaceae</taxon>
        <taxon>Exophiala</taxon>
    </lineage>
</organism>
<reference evidence="2 3" key="1">
    <citation type="submission" date="2015-01" db="EMBL/GenBank/DDBJ databases">
        <title>The Genome Sequence of Exophiala xenobiotica CBS118157.</title>
        <authorList>
            <consortium name="The Broad Institute Genomics Platform"/>
            <person name="Cuomo C."/>
            <person name="de Hoog S."/>
            <person name="Gorbushina A."/>
            <person name="Stielow B."/>
            <person name="Teixiera M."/>
            <person name="Abouelleil A."/>
            <person name="Chapman S.B."/>
            <person name="Priest M."/>
            <person name="Young S.K."/>
            <person name="Wortman J."/>
            <person name="Nusbaum C."/>
            <person name="Birren B."/>
        </authorList>
    </citation>
    <scope>NUCLEOTIDE SEQUENCE [LARGE SCALE GENOMIC DNA]</scope>
    <source>
        <strain evidence="2 3">CBS 118157</strain>
    </source>
</reference>
<evidence type="ECO:0000313" key="2">
    <source>
        <dbReference type="EMBL" id="KIW57191.1"/>
    </source>
</evidence>
<gene>
    <name evidence="2" type="ORF">PV05_05781</name>
</gene>
<evidence type="ECO:0000313" key="3">
    <source>
        <dbReference type="Proteomes" id="UP000054342"/>
    </source>
</evidence>
<evidence type="ECO:0000256" key="1">
    <source>
        <dbReference type="SAM" id="MobiDB-lite"/>
    </source>
</evidence>
<accession>A0A0D2BXM9</accession>
<feature type="compositionally biased region" description="Basic and acidic residues" evidence="1">
    <location>
        <begin position="62"/>
        <end position="73"/>
    </location>
</feature>
<feature type="compositionally biased region" description="Low complexity" evidence="1">
    <location>
        <begin position="1"/>
        <end position="14"/>
    </location>
</feature>
<feature type="region of interest" description="Disordered" evidence="1">
    <location>
        <begin position="60"/>
        <end position="94"/>
    </location>
</feature>
<proteinExistence type="predicted"/>
<feature type="compositionally biased region" description="Polar residues" evidence="1">
    <location>
        <begin position="20"/>
        <end position="29"/>
    </location>
</feature>
<dbReference type="GeneID" id="25327689"/>
<dbReference type="OrthoDB" id="3886144at2759"/>
<dbReference type="HOGENOM" id="CLU_1865142_0_0_1"/>
<sequence length="137" mass="14835">MRASTTSTEPPATSNRRKTQGMTNGQNSGMAVRPAPMSKISQSAELDEYTASMRNYLASVENGRRQSISDRTDSASSSSNGNSSGSDREKSPEFQWMDLAALRRAHGAVDVRSVSPKTADIISTNIANERIDRPVQV</sequence>
<dbReference type="RefSeq" id="XP_013317775.1">
    <property type="nucleotide sequence ID" value="XM_013462321.1"/>
</dbReference>
<dbReference type="EMBL" id="KN847319">
    <property type="protein sequence ID" value="KIW57191.1"/>
    <property type="molecule type" value="Genomic_DNA"/>
</dbReference>
<keyword evidence="3" id="KW-1185">Reference proteome</keyword>
<feature type="region of interest" description="Disordered" evidence="1">
    <location>
        <begin position="1"/>
        <end position="46"/>
    </location>
</feature>
<protein>
    <submittedName>
        <fullName evidence="2">Uncharacterized protein</fullName>
    </submittedName>
</protein>